<dbReference type="EMBL" id="CDMY01000488">
    <property type="protein sequence ID" value="CEM17367.1"/>
    <property type="molecule type" value="Genomic_DNA"/>
</dbReference>
<organism evidence="1 2">
    <name type="scientific">Vitrella brassicaformis (strain CCMP3155)</name>
    <dbReference type="NCBI Taxonomy" id="1169540"/>
    <lineage>
        <taxon>Eukaryota</taxon>
        <taxon>Sar</taxon>
        <taxon>Alveolata</taxon>
        <taxon>Colpodellida</taxon>
        <taxon>Vitrellaceae</taxon>
        <taxon>Vitrella</taxon>
    </lineage>
</organism>
<gene>
    <name evidence="1" type="ORF">Vbra_21644</name>
</gene>
<dbReference type="InParanoid" id="A0A0G4FSG7"/>
<dbReference type="Proteomes" id="UP000041254">
    <property type="component" value="Unassembled WGS sequence"/>
</dbReference>
<dbReference type="AlphaFoldDB" id="A0A0G4FSG7"/>
<sequence length="146" mass="15184">MLLLAFAGQQIGQTDLLPAVCIVKAYLATNPACADAAEDGNGVATHCEPSRTRAPSLTTDRPSLILTICTSSIGRTSPQPILLFAGPSKNKILEHFFAALTSPSSSMPVGSSTRGPDDSSSGLVLTGGRHRFVSGEITLTKCVLRS</sequence>
<evidence type="ECO:0000313" key="2">
    <source>
        <dbReference type="Proteomes" id="UP000041254"/>
    </source>
</evidence>
<keyword evidence="2" id="KW-1185">Reference proteome</keyword>
<dbReference type="VEuPathDB" id="CryptoDB:Vbra_21644"/>
<evidence type="ECO:0000313" key="1">
    <source>
        <dbReference type="EMBL" id="CEM17367.1"/>
    </source>
</evidence>
<reference evidence="1 2" key="1">
    <citation type="submission" date="2014-11" db="EMBL/GenBank/DDBJ databases">
        <authorList>
            <person name="Zhu J."/>
            <person name="Qi W."/>
            <person name="Song R."/>
        </authorList>
    </citation>
    <scope>NUCLEOTIDE SEQUENCE [LARGE SCALE GENOMIC DNA]</scope>
</reference>
<protein>
    <submittedName>
        <fullName evidence="1">Uncharacterized protein</fullName>
    </submittedName>
</protein>
<name>A0A0G4FSG7_VITBC</name>
<proteinExistence type="predicted"/>
<accession>A0A0G4FSG7</accession>